<gene>
    <name evidence="4" type="primary">kdpE</name>
    <name evidence="4" type="ORF">AQS8620_00563</name>
</gene>
<dbReference type="SUPFAM" id="SSF52172">
    <property type="entry name" value="CheY-like"/>
    <property type="match status" value="1"/>
</dbReference>
<dbReference type="Gene3D" id="3.40.50.2300">
    <property type="match status" value="1"/>
</dbReference>
<evidence type="ECO:0000259" key="3">
    <source>
        <dbReference type="PROSITE" id="PS50110"/>
    </source>
</evidence>
<dbReference type="GO" id="GO:0000160">
    <property type="term" value="P:phosphorelay signal transduction system"/>
    <property type="evidence" value="ECO:0007669"/>
    <property type="project" value="InterPro"/>
</dbReference>
<evidence type="ECO:0000256" key="2">
    <source>
        <dbReference type="PROSITE-ProRule" id="PRU00169"/>
    </source>
</evidence>
<dbReference type="PANTHER" id="PTHR44591:SF3">
    <property type="entry name" value="RESPONSE REGULATORY DOMAIN-CONTAINING PROTEIN"/>
    <property type="match status" value="1"/>
</dbReference>
<feature type="domain" description="Response regulatory" evidence="3">
    <location>
        <begin position="24"/>
        <end position="137"/>
    </location>
</feature>
<keyword evidence="5" id="KW-1185">Reference proteome</keyword>
<dbReference type="InterPro" id="IPR011006">
    <property type="entry name" value="CheY-like_superfamily"/>
</dbReference>
<sequence>MADDLEQFLMTRTARADRPLVGVTVLVVEDSRFACEAMRLLCLRSGARIRRADSLASARRHLNVYRPTVVMIDLGLPDGSGLELIEELNRATPRVDAILAISGDDGVEATSKAAGADAFLAKPISNLGVFQAAILGALPNIDVILRGVSDEEICPDEMALHDDLEHAADLLTLENGDDMLDYIAQFLAGVARSSGDGEMAQAAKILAASREQGTPWGPDLARVAGLVQTRLEHRRVV</sequence>
<dbReference type="InterPro" id="IPR001789">
    <property type="entry name" value="Sig_transdc_resp-reg_receiver"/>
</dbReference>
<accession>A0A1Y5RRN5</accession>
<dbReference type="CDD" id="cd00156">
    <property type="entry name" value="REC"/>
    <property type="match status" value="1"/>
</dbReference>
<evidence type="ECO:0000313" key="5">
    <source>
        <dbReference type="Proteomes" id="UP000193862"/>
    </source>
</evidence>
<dbReference type="SMART" id="SM00448">
    <property type="entry name" value="REC"/>
    <property type="match status" value="1"/>
</dbReference>
<dbReference type="PROSITE" id="PS50110">
    <property type="entry name" value="RESPONSE_REGULATORY"/>
    <property type="match status" value="1"/>
</dbReference>
<evidence type="ECO:0000313" key="4">
    <source>
        <dbReference type="EMBL" id="SLN20927.1"/>
    </source>
</evidence>
<protein>
    <submittedName>
        <fullName evidence="4">KDP operon transcriptional regulatory protein KdpE</fullName>
    </submittedName>
</protein>
<organism evidence="4 5">
    <name type="scientific">Aquimixticola soesokkakensis</name>
    <dbReference type="NCBI Taxonomy" id="1519096"/>
    <lineage>
        <taxon>Bacteria</taxon>
        <taxon>Pseudomonadati</taxon>
        <taxon>Pseudomonadota</taxon>
        <taxon>Alphaproteobacteria</taxon>
        <taxon>Rhodobacterales</taxon>
        <taxon>Paracoccaceae</taxon>
        <taxon>Aquimixticola</taxon>
    </lineage>
</organism>
<dbReference type="AlphaFoldDB" id="A0A1Y5RRN5"/>
<name>A0A1Y5RRN5_9RHOB</name>
<dbReference type="OrthoDB" id="7831674at2"/>
<dbReference type="Proteomes" id="UP000193862">
    <property type="component" value="Unassembled WGS sequence"/>
</dbReference>
<reference evidence="4 5" key="1">
    <citation type="submission" date="2017-03" db="EMBL/GenBank/DDBJ databases">
        <authorList>
            <person name="Afonso C.L."/>
            <person name="Miller P.J."/>
            <person name="Scott M.A."/>
            <person name="Spackman E."/>
            <person name="Goraichik I."/>
            <person name="Dimitrov K.M."/>
            <person name="Suarez D.L."/>
            <person name="Swayne D.E."/>
        </authorList>
    </citation>
    <scope>NUCLEOTIDE SEQUENCE [LARGE SCALE GENOMIC DNA]</scope>
    <source>
        <strain evidence="4 5">CECT 8620</strain>
    </source>
</reference>
<proteinExistence type="predicted"/>
<dbReference type="PANTHER" id="PTHR44591">
    <property type="entry name" value="STRESS RESPONSE REGULATOR PROTEIN 1"/>
    <property type="match status" value="1"/>
</dbReference>
<dbReference type="InterPro" id="IPR050595">
    <property type="entry name" value="Bact_response_regulator"/>
</dbReference>
<dbReference type="Pfam" id="PF00072">
    <property type="entry name" value="Response_reg"/>
    <property type="match status" value="1"/>
</dbReference>
<evidence type="ECO:0000256" key="1">
    <source>
        <dbReference type="ARBA" id="ARBA00022553"/>
    </source>
</evidence>
<dbReference type="RefSeq" id="WP_085835275.1">
    <property type="nucleotide sequence ID" value="NZ_FWFS01000001.1"/>
</dbReference>
<dbReference type="EMBL" id="FWFS01000001">
    <property type="protein sequence ID" value="SLN20927.1"/>
    <property type="molecule type" value="Genomic_DNA"/>
</dbReference>
<feature type="modified residue" description="4-aspartylphosphate" evidence="2">
    <location>
        <position position="73"/>
    </location>
</feature>
<keyword evidence="1 2" id="KW-0597">Phosphoprotein</keyword>